<feature type="region of interest" description="Disordered" evidence="1">
    <location>
        <begin position="1"/>
        <end position="88"/>
    </location>
</feature>
<dbReference type="GO" id="GO:0005829">
    <property type="term" value="C:cytosol"/>
    <property type="evidence" value="ECO:0007669"/>
    <property type="project" value="TreeGrafter"/>
</dbReference>
<feature type="domain" description="Far11/STRP N-terminal" evidence="2">
    <location>
        <begin position="126"/>
        <end position="444"/>
    </location>
</feature>
<dbReference type="GO" id="GO:0007010">
    <property type="term" value="P:cytoskeleton organization"/>
    <property type="evidence" value="ECO:0007669"/>
    <property type="project" value="TreeGrafter"/>
</dbReference>
<dbReference type="PANTHER" id="PTHR13239">
    <property type="entry name" value="PROTEIN REQUIRED FOR HYPHAL ANASTOMOSIS HAM-2"/>
    <property type="match status" value="1"/>
</dbReference>
<evidence type="ECO:0000259" key="2">
    <source>
        <dbReference type="SMART" id="SM01292"/>
    </source>
</evidence>
<dbReference type="Pfam" id="PF07923">
    <property type="entry name" value="N1221"/>
    <property type="match status" value="1"/>
</dbReference>
<feature type="compositionally biased region" description="Polar residues" evidence="1">
    <location>
        <begin position="1059"/>
        <end position="1071"/>
    </location>
</feature>
<accession>A0AAD6IVY6</accession>
<evidence type="ECO:0000256" key="1">
    <source>
        <dbReference type="SAM" id="MobiDB-lite"/>
    </source>
</evidence>
<dbReference type="PANTHER" id="PTHR13239:SF4">
    <property type="entry name" value="AT25231P"/>
    <property type="match status" value="1"/>
</dbReference>
<comment type="caution">
    <text evidence="4">The sequence shown here is derived from an EMBL/GenBank/DDBJ whole genome shotgun (WGS) entry which is preliminary data.</text>
</comment>
<dbReference type="Proteomes" id="UP001221413">
    <property type="component" value="Unassembled WGS sequence"/>
</dbReference>
<evidence type="ECO:0000313" key="4">
    <source>
        <dbReference type="EMBL" id="KAJ6259728.1"/>
    </source>
</evidence>
<keyword evidence="5" id="KW-1185">Reference proteome</keyword>
<dbReference type="InterPro" id="IPR012486">
    <property type="entry name" value="Far11/STRP_N"/>
</dbReference>
<feature type="compositionally biased region" description="Basic residues" evidence="1">
    <location>
        <begin position="980"/>
        <end position="989"/>
    </location>
</feature>
<feature type="compositionally biased region" description="Basic and acidic residues" evidence="1">
    <location>
        <begin position="1047"/>
        <end position="1057"/>
    </location>
</feature>
<dbReference type="SMART" id="SM01293">
    <property type="entry name" value="DUF3402"/>
    <property type="match status" value="1"/>
</dbReference>
<dbReference type="InterPro" id="IPR040185">
    <property type="entry name" value="Far11/STRP"/>
</dbReference>
<dbReference type="AlphaFoldDB" id="A0AAD6IVY6"/>
<dbReference type="SMART" id="SM01292">
    <property type="entry name" value="N1221"/>
    <property type="match status" value="1"/>
</dbReference>
<evidence type="ECO:0008006" key="6">
    <source>
        <dbReference type="Google" id="ProtNLM"/>
    </source>
</evidence>
<gene>
    <name evidence="4" type="ORF">Dda_5366</name>
</gene>
<dbReference type="Pfam" id="PF11882">
    <property type="entry name" value="DUF3402"/>
    <property type="match status" value="1"/>
</dbReference>
<evidence type="ECO:0000259" key="3">
    <source>
        <dbReference type="SMART" id="SM01293"/>
    </source>
</evidence>
<dbReference type="EMBL" id="JAQGDS010000006">
    <property type="protein sequence ID" value="KAJ6259728.1"/>
    <property type="molecule type" value="Genomic_DNA"/>
</dbReference>
<feature type="region of interest" description="Disordered" evidence="1">
    <location>
        <begin position="363"/>
        <end position="397"/>
    </location>
</feature>
<feature type="region of interest" description="Disordered" evidence="1">
    <location>
        <begin position="954"/>
        <end position="1071"/>
    </location>
</feature>
<feature type="compositionally biased region" description="Polar residues" evidence="1">
    <location>
        <begin position="73"/>
        <end position="88"/>
    </location>
</feature>
<protein>
    <recommendedName>
        <fullName evidence="6">Factor arrest protein 11</fullName>
    </recommendedName>
</protein>
<feature type="compositionally biased region" description="Acidic residues" evidence="1">
    <location>
        <begin position="1"/>
        <end position="11"/>
    </location>
</feature>
<organism evidence="4 5">
    <name type="scientific">Drechslerella dactyloides</name>
    <name type="common">Nematode-trapping fungus</name>
    <name type="synonym">Arthrobotrys dactyloides</name>
    <dbReference type="NCBI Taxonomy" id="74499"/>
    <lineage>
        <taxon>Eukaryota</taxon>
        <taxon>Fungi</taxon>
        <taxon>Dikarya</taxon>
        <taxon>Ascomycota</taxon>
        <taxon>Pezizomycotina</taxon>
        <taxon>Orbiliomycetes</taxon>
        <taxon>Orbiliales</taxon>
        <taxon>Orbiliaceae</taxon>
        <taxon>Drechslerella</taxon>
    </lineage>
</organism>
<proteinExistence type="predicted"/>
<dbReference type="InterPro" id="IPR021819">
    <property type="entry name" value="Far11/STRP_C"/>
</dbReference>
<feature type="compositionally biased region" description="Basic and acidic residues" evidence="1">
    <location>
        <begin position="373"/>
        <end position="396"/>
    </location>
</feature>
<evidence type="ECO:0000313" key="5">
    <source>
        <dbReference type="Proteomes" id="UP001221413"/>
    </source>
</evidence>
<feature type="compositionally biased region" description="Basic and acidic residues" evidence="1">
    <location>
        <begin position="964"/>
        <end position="973"/>
    </location>
</feature>
<name>A0AAD6IVY6_DREDA</name>
<reference evidence="4" key="1">
    <citation type="submission" date="2023-01" db="EMBL/GenBank/DDBJ databases">
        <title>The chitinases involved in constricting ring structure development in the nematode-trapping fungus Drechslerella dactyloides.</title>
        <authorList>
            <person name="Wang R."/>
            <person name="Zhang L."/>
            <person name="Tang P."/>
            <person name="Li S."/>
            <person name="Liang L."/>
        </authorList>
    </citation>
    <scope>NUCLEOTIDE SEQUENCE</scope>
    <source>
        <strain evidence="4">YMF1.00031</strain>
    </source>
</reference>
<sequence>MTSIGEGDEQESAQTSPDSSAVIDEAFPDSSAIEDDAIDITPGLDIEPEVEPRLGIKRGAKISIPFGPAQGPSAANQAKNQPPPNSQSLRIDTAVTDREGENGFAPDSLSLSQLKKLVTEMPKQKQVEYAFKYADTDTLQNEIEEWFPYTDYERQLVLACKRQFQRIYTEVPWTRSSVLRRKKCLNRLVEYVESSSQEQRVDALLSICYIAQGVYGETRSTEHQLHWIKENCKLLRQTSILDPLWSLIRMRISREWDDREPHEDDMARQVDRRELRFCLTILYLMLETGRDDERFCEEVAGLEPNISIFLIENVAKLRWEDAPGVPLLSLLLLLWKILLCILGTSEQLRKTKGLRIALTEGAYEDGPPTTKDQPAELPRKTTRIKPEGLPKEKDVGELESSSLTSLSSYSKITASPLDYHNFRQELLHKYPAYNAPAVPSFVTKSLVASPNGELAPPTVLTASTTPSILNQPVHIATPAPSPPPSPVAGKGGKKHNYQTNNNFPFLYPPTALGGWKDGWANMNSNDVGVPTSIREGGDLFRSRVRVSPALQQLAEEKERFLKSERGWTGVESEIRTDTEKISYTPDKFKDKQKEIQILERIDSIYRDALPFLQSFVIVLLKITLANMSIANPPVPQNSSTVGDKKDDEAGNVGILGDALELDGVAFMSMEELDKLRNKEIMSKVTGCLFLTLLKWFRVSHVLKFEYLSQLLLDSNFLPLMLKIYSHQEVTASVATIADKKDFSQHTVPVPQPRNIVQSDSSDDAVPPPIMRIRRVNTEPEPSLTQKVENSDEPTIITEFSWRNFFTTINFLRVMQKVCKSKPHRNLMLVQYKSSAILRKPLKVPQDEMRLYSLKLFKGQVPFCGRKWRQSNMRVITSIYLYCRPELRDDWLAAQDVDSDVEEAMPQEQALRGLTHFYNLHHYPQSMTLMGFDPNLLADERNFFTRELEKIDWGPTMADQDLEGDEMRPPKEPRGAVARLKERRKNRAKTSSKAAKSPDVQARAFAKGGPNEFEDLQTFGEWQMKQLSDPAQARETVHEAPRRRRARRPVERENKETDNALEQNGGQSSKLD</sequence>
<feature type="domain" description="Far11/STRP C-terminal" evidence="3">
    <location>
        <begin position="530"/>
        <end position="947"/>
    </location>
</feature>